<comment type="caution">
    <text evidence="1">The sequence shown here is derived from an EMBL/GenBank/DDBJ whole genome shotgun (WGS) entry which is preliminary data.</text>
</comment>
<dbReference type="AlphaFoldDB" id="X1C4C5"/>
<dbReference type="EMBL" id="BART01014405">
    <property type="protein sequence ID" value="GAG88207.1"/>
    <property type="molecule type" value="Genomic_DNA"/>
</dbReference>
<reference evidence="1" key="1">
    <citation type="journal article" date="2014" name="Front. Microbiol.">
        <title>High frequency of phylogenetically diverse reductive dehalogenase-homologous genes in deep subseafloor sedimentary metagenomes.</title>
        <authorList>
            <person name="Kawai M."/>
            <person name="Futagami T."/>
            <person name="Toyoda A."/>
            <person name="Takaki Y."/>
            <person name="Nishi S."/>
            <person name="Hori S."/>
            <person name="Arai W."/>
            <person name="Tsubouchi T."/>
            <person name="Morono Y."/>
            <person name="Uchiyama I."/>
            <person name="Ito T."/>
            <person name="Fujiyama A."/>
            <person name="Inagaki F."/>
            <person name="Takami H."/>
        </authorList>
    </citation>
    <scope>NUCLEOTIDE SEQUENCE</scope>
    <source>
        <strain evidence="1">Expedition CK06-06</strain>
    </source>
</reference>
<gene>
    <name evidence="1" type="ORF">S01H4_28767</name>
</gene>
<name>X1C4C5_9ZZZZ</name>
<dbReference type="SUPFAM" id="SSF52833">
    <property type="entry name" value="Thioredoxin-like"/>
    <property type="match status" value="1"/>
</dbReference>
<feature type="non-terminal residue" evidence="1">
    <location>
        <position position="1"/>
    </location>
</feature>
<proteinExistence type="predicted"/>
<protein>
    <recommendedName>
        <fullName evidence="2">Alkyl hydroperoxide reductase subunit C/ Thiol specific antioxidant domain-containing protein</fullName>
    </recommendedName>
</protein>
<organism evidence="1">
    <name type="scientific">marine sediment metagenome</name>
    <dbReference type="NCBI Taxonomy" id="412755"/>
    <lineage>
        <taxon>unclassified sequences</taxon>
        <taxon>metagenomes</taxon>
        <taxon>ecological metagenomes</taxon>
    </lineage>
</organism>
<sequence length="38" mass="4182">EKKKISYPIAMDFKRDVSKKYAVVGVPTVVAIDKDGKG</sequence>
<evidence type="ECO:0008006" key="2">
    <source>
        <dbReference type="Google" id="ProtNLM"/>
    </source>
</evidence>
<evidence type="ECO:0000313" key="1">
    <source>
        <dbReference type="EMBL" id="GAG88207.1"/>
    </source>
</evidence>
<accession>X1C4C5</accession>
<dbReference type="InterPro" id="IPR036249">
    <property type="entry name" value="Thioredoxin-like_sf"/>
</dbReference>
<dbReference type="Gene3D" id="3.40.30.10">
    <property type="entry name" value="Glutaredoxin"/>
    <property type="match status" value="1"/>
</dbReference>